<evidence type="ECO:0000256" key="2">
    <source>
        <dbReference type="ARBA" id="ARBA00023015"/>
    </source>
</evidence>
<evidence type="ECO:0000256" key="3">
    <source>
        <dbReference type="ARBA" id="ARBA00023125"/>
    </source>
</evidence>
<evidence type="ECO:0000313" key="7">
    <source>
        <dbReference type="Proteomes" id="UP001501803"/>
    </source>
</evidence>
<dbReference type="EMBL" id="BAABCN010000002">
    <property type="protein sequence ID" value="GAA3863374.1"/>
    <property type="molecule type" value="Genomic_DNA"/>
</dbReference>
<dbReference type="PANTHER" id="PTHR30346:SF29">
    <property type="entry name" value="LYSR SUBSTRATE-BINDING"/>
    <property type="match status" value="1"/>
</dbReference>
<dbReference type="PANTHER" id="PTHR30346">
    <property type="entry name" value="TRANSCRIPTIONAL DUAL REGULATOR HCAR-RELATED"/>
    <property type="match status" value="1"/>
</dbReference>
<dbReference type="PROSITE" id="PS50931">
    <property type="entry name" value="HTH_LYSR"/>
    <property type="match status" value="1"/>
</dbReference>
<evidence type="ECO:0000259" key="5">
    <source>
        <dbReference type="PROSITE" id="PS50931"/>
    </source>
</evidence>
<dbReference type="InterPro" id="IPR036388">
    <property type="entry name" value="WH-like_DNA-bd_sf"/>
</dbReference>
<dbReference type="InterPro" id="IPR036390">
    <property type="entry name" value="WH_DNA-bd_sf"/>
</dbReference>
<protein>
    <submittedName>
        <fullName evidence="6">LysR family transcriptional regulator</fullName>
    </submittedName>
</protein>
<organism evidence="6 7">
    <name type="scientific">Leifsonia kafniensis</name>
    <dbReference type="NCBI Taxonomy" id="475957"/>
    <lineage>
        <taxon>Bacteria</taxon>
        <taxon>Bacillati</taxon>
        <taxon>Actinomycetota</taxon>
        <taxon>Actinomycetes</taxon>
        <taxon>Micrococcales</taxon>
        <taxon>Microbacteriaceae</taxon>
        <taxon>Leifsonia</taxon>
    </lineage>
</organism>
<dbReference type="InterPro" id="IPR005119">
    <property type="entry name" value="LysR_subst-bd"/>
</dbReference>
<comment type="caution">
    <text evidence="6">The sequence shown here is derived from an EMBL/GenBank/DDBJ whole genome shotgun (WGS) entry which is preliminary data.</text>
</comment>
<sequence length="321" mass="34382">MLSPARLVALLEVSRTGSISAAAKQLQLTPSAVSSQISTLEQALDTKLIERGARGVWLTSAGARLAEYSESIVGLMERAELETRELGRGDTGRLSLGFFASAGTHLVPMALSSFMAMRPTVSLNLSPGQPSELLPRLLSTELDVAVVFEYTTGVQRLMGGEAGSNLTSETLLIDPYFLAVPPGYRPKAPGPIAMSELKDAQWIATQGMRTEPALVDRLSAIAGFSPQVRCRTDYYDIALGMVTAGIGFALVPGLSLGPGRDLESRGVQLRKLDTALPITRIVTALTRTDNPNPLVPAFLDRLRVSAARVRESFSGLEKRCL</sequence>
<gene>
    <name evidence="6" type="ORF">GCM10022381_04230</name>
</gene>
<evidence type="ECO:0000256" key="4">
    <source>
        <dbReference type="ARBA" id="ARBA00023163"/>
    </source>
</evidence>
<accession>A0ABP7K2G3</accession>
<comment type="similarity">
    <text evidence="1">Belongs to the LysR transcriptional regulatory family.</text>
</comment>
<proteinExistence type="inferred from homology"/>
<keyword evidence="4" id="KW-0804">Transcription</keyword>
<feature type="domain" description="HTH lysR-type" evidence="5">
    <location>
        <begin position="2"/>
        <end position="59"/>
    </location>
</feature>
<dbReference type="SUPFAM" id="SSF46785">
    <property type="entry name" value="Winged helix' DNA-binding domain"/>
    <property type="match status" value="1"/>
</dbReference>
<evidence type="ECO:0000313" key="6">
    <source>
        <dbReference type="EMBL" id="GAA3863374.1"/>
    </source>
</evidence>
<reference evidence="7" key="1">
    <citation type="journal article" date="2019" name="Int. J. Syst. Evol. Microbiol.">
        <title>The Global Catalogue of Microorganisms (GCM) 10K type strain sequencing project: providing services to taxonomists for standard genome sequencing and annotation.</title>
        <authorList>
            <consortium name="The Broad Institute Genomics Platform"/>
            <consortium name="The Broad Institute Genome Sequencing Center for Infectious Disease"/>
            <person name="Wu L."/>
            <person name="Ma J."/>
        </authorList>
    </citation>
    <scope>NUCLEOTIDE SEQUENCE [LARGE SCALE GENOMIC DNA]</scope>
    <source>
        <strain evidence="7">JCM 17021</strain>
    </source>
</reference>
<dbReference type="Gene3D" id="1.10.10.10">
    <property type="entry name" value="Winged helix-like DNA-binding domain superfamily/Winged helix DNA-binding domain"/>
    <property type="match status" value="1"/>
</dbReference>
<dbReference type="Pfam" id="PF00126">
    <property type="entry name" value="HTH_1"/>
    <property type="match status" value="1"/>
</dbReference>
<dbReference type="Proteomes" id="UP001501803">
    <property type="component" value="Unassembled WGS sequence"/>
</dbReference>
<keyword evidence="2" id="KW-0805">Transcription regulation</keyword>
<keyword evidence="7" id="KW-1185">Reference proteome</keyword>
<dbReference type="InterPro" id="IPR000847">
    <property type="entry name" value="LysR_HTH_N"/>
</dbReference>
<dbReference type="SUPFAM" id="SSF53850">
    <property type="entry name" value="Periplasmic binding protein-like II"/>
    <property type="match status" value="1"/>
</dbReference>
<keyword evidence="3" id="KW-0238">DNA-binding</keyword>
<evidence type="ECO:0000256" key="1">
    <source>
        <dbReference type="ARBA" id="ARBA00009437"/>
    </source>
</evidence>
<dbReference type="RefSeq" id="WP_345061801.1">
    <property type="nucleotide sequence ID" value="NZ_BAABCN010000002.1"/>
</dbReference>
<dbReference type="Pfam" id="PF03466">
    <property type="entry name" value="LysR_substrate"/>
    <property type="match status" value="1"/>
</dbReference>
<dbReference type="Gene3D" id="3.40.190.10">
    <property type="entry name" value="Periplasmic binding protein-like II"/>
    <property type="match status" value="2"/>
</dbReference>
<name>A0ABP7K2G3_9MICO</name>